<dbReference type="Proteomes" id="UP000580474">
    <property type="component" value="Unassembled WGS sequence"/>
</dbReference>
<organism evidence="1 2">
    <name type="scientific">Saccharopolyspora gloriosae</name>
    <dbReference type="NCBI Taxonomy" id="455344"/>
    <lineage>
        <taxon>Bacteria</taxon>
        <taxon>Bacillati</taxon>
        <taxon>Actinomycetota</taxon>
        <taxon>Actinomycetes</taxon>
        <taxon>Pseudonocardiales</taxon>
        <taxon>Pseudonocardiaceae</taxon>
        <taxon>Saccharopolyspora</taxon>
    </lineage>
</organism>
<evidence type="ECO:0000313" key="1">
    <source>
        <dbReference type="EMBL" id="MBB5071360.1"/>
    </source>
</evidence>
<dbReference type="AlphaFoldDB" id="A0A840NHJ9"/>
<dbReference type="RefSeq" id="WP_184481649.1">
    <property type="nucleotide sequence ID" value="NZ_JACHIV010000001.1"/>
</dbReference>
<evidence type="ECO:0000313" key="2">
    <source>
        <dbReference type="Proteomes" id="UP000580474"/>
    </source>
</evidence>
<dbReference type="EMBL" id="JACHIV010000001">
    <property type="protein sequence ID" value="MBB5071360.1"/>
    <property type="molecule type" value="Genomic_DNA"/>
</dbReference>
<comment type="caution">
    <text evidence="1">The sequence shown here is derived from an EMBL/GenBank/DDBJ whole genome shotgun (WGS) entry which is preliminary data.</text>
</comment>
<keyword evidence="2" id="KW-1185">Reference proteome</keyword>
<proteinExistence type="predicted"/>
<gene>
    <name evidence="1" type="ORF">BJ969_004448</name>
</gene>
<reference evidence="1 2" key="1">
    <citation type="submission" date="2020-08" db="EMBL/GenBank/DDBJ databases">
        <title>Sequencing the genomes of 1000 actinobacteria strains.</title>
        <authorList>
            <person name="Klenk H.-P."/>
        </authorList>
    </citation>
    <scope>NUCLEOTIDE SEQUENCE [LARGE SCALE GENOMIC DNA]</scope>
    <source>
        <strain evidence="1 2">DSM 45582</strain>
    </source>
</reference>
<protein>
    <submittedName>
        <fullName evidence="1">Uncharacterized protein</fullName>
    </submittedName>
</protein>
<accession>A0A840NHJ9</accession>
<name>A0A840NHJ9_9PSEU</name>
<sequence>MREQRAVENDTYVCLSEQVRVTFETEPDRSVQLDFRGSGDGLTLNFTEKAFAELTSAVGRANTELLGIPTPN</sequence>